<sequence length="420" mass="46458">MKPSRSPSPSPYRPPRPSTLPLDVCELVADAVLSLPPAVASQTLRSLSLVSRGWTAAAQSALHRDPWLSFDAPDTVPPRTYARLEALERTLAARPDLARGVQALDLGRYTARCQTEAKVDRRLVSRLSVALVSACPALKRLSIPFVTHVDKMDLVVALRELSMLETFIFGEGAATPEPWVIHVDVSIQDTWGTARWTRADFAALSTRWPRLKRLVLEARVRGRDDDDDDGVPWALESFELALIRNTKLSFAYLDKLLAGCRQGSLRRLVLKEHQFEPGALLAFLEQFGQNVDALVTSSADRVNPDKTLVAALPSVCPHLRVLRLASPIASDVPDTLQQLSQLSRLTHLTLSTITSSLSLGDAQLCVDHLRGFARLEEVELLPGAQVEGSTNALVVELLQMTLREVENRWKWETTRGKPEP</sequence>
<dbReference type="Gene3D" id="3.80.10.10">
    <property type="entry name" value="Ribonuclease Inhibitor"/>
    <property type="match status" value="1"/>
</dbReference>
<dbReference type="SUPFAM" id="SSF52047">
    <property type="entry name" value="RNI-like"/>
    <property type="match status" value="1"/>
</dbReference>
<reference evidence="1 2" key="1">
    <citation type="submission" date="2021-12" db="EMBL/GenBank/DDBJ databases">
        <title>High titer production of polyol ester of fatty acids by Rhodotorula paludigena BS15 towards product separation-free biomass refinery.</title>
        <authorList>
            <person name="Mano J."/>
            <person name="Ono H."/>
            <person name="Tanaka T."/>
            <person name="Naito K."/>
            <person name="Sushida H."/>
            <person name="Ike M."/>
            <person name="Tokuyasu K."/>
            <person name="Kitaoka M."/>
        </authorList>
    </citation>
    <scope>NUCLEOTIDE SEQUENCE [LARGE SCALE GENOMIC DNA]</scope>
    <source>
        <strain evidence="1 2">BS15</strain>
    </source>
</reference>
<evidence type="ECO:0008006" key="3">
    <source>
        <dbReference type="Google" id="ProtNLM"/>
    </source>
</evidence>
<dbReference type="Proteomes" id="UP001342314">
    <property type="component" value="Unassembled WGS sequence"/>
</dbReference>
<name>A0AAV5GRU3_9BASI</name>
<keyword evidence="2" id="KW-1185">Reference proteome</keyword>
<dbReference type="AlphaFoldDB" id="A0AAV5GRU3"/>
<evidence type="ECO:0000313" key="1">
    <source>
        <dbReference type="EMBL" id="GJN93234.1"/>
    </source>
</evidence>
<evidence type="ECO:0000313" key="2">
    <source>
        <dbReference type="Proteomes" id="UP001342314"/>
    </source>
</evidence>
<accession>A0AAV5GRU3</accession>
<comment type="caution">
    <text evidence="1">The sequence shown here is derived from an EMBL/GenBank/DDBJ whole genome shotgun (WGS) entry which is preliminary data.</text>
</comment>
<organism evidence="1 2">
    <name type="scientific">Rhodotorula paludigena</name>
    <dbReference type="NCBI Taxonomy" id="86838"/>
    <lineage>
        <taxon>Eukaryota</taxon>
        <taxon>Fungi</taxon>
        <taxon>Dikarya</taxon>
        <taxon>Basidiomycota</taxon>
        <taxon>Pucciniomycotina</taxon>
        <taxon>Microbotryomycetes</taxon>
        <taxon>Sporidiobolales</taxon>
        <taxon>Sporidiobolaceae</taxon>
        <taxon>Rhodotorula</taxon>
    </lineage>
</organism>
<dbReference type="EMBL" id="BQKY01000013">
    <property type="protein sequence ID" value="GJN93234.1"/>
    <property type="molecule type" value="Genomic_DNA"/>
</dbReference>
<gene>
    <name evidence="1" type="ORF">Rhopal_006281-T1</name>
</gene>
<protein>
    <recommendedName>
        <fullName evidence="3">F-box domain-containing protein</fullName>
    </recommendedName>
</protein>
<dbReference type="InterPro" id="IPR032675">
    <property type="entry name" value="LRR_dom_sf"/>
</dbReference>
<proteinExistence type="predicted"/>